<name>A0AA88RZ15_9ASTE</name>
<evidence type="ECO:0000313" key="2">
    <source>
        <dbReference type="Proteomes" id="UP001187471"/>
    </source>
</evidence>
<reference evidence="1" key="1">
    <citation type="submission" date="2022-12" db="EMBL/GenBank/DDBJ databases">
        <title>Draft genome assemblies for two species of Escallonia (Escalloniales).</title>
        <authorList>
            <person name="Chanderbali A."/>
            <person name="Dervinis C."/>
            <person name="Anghel I."/>
            <person name="Soltis D."/>
            <person name="Soltis P."/>
            <person name="Zapata F."/>
        </authorList>
    </citation>
    <scope>NUCLEOTIDE SEQUENCE</scope>
    <source>
        <strain evidence="1">UCBG92.1500</strain>
        <tissue evidence="1">Leaf</tissue>
    </source>
</reference>
<dbReference type="Proteomes" id="UP001187471">
    <property type="component" value="Unassembled WGS sequence"/>
</dbReference>
<protein>
    <submittedName>
        <fullName evidence="1">Uncharacterized protein</fullName>
    </submittedName>
</protein>
<keyword evidence="2" id="KW-1185">Reference proteome</keyword>
<proteinExistence type="predicted"/>
<accession>A0AA88RZ15</accession>
<gene>
    <name evidence="1" type="ORF">RJ640_025940</name>
</gene>
<dbReference type="AlphaFoldDB" id="A0AA88RZ15"/>
<dbReference type="Pfam" id="PF14223">
    <property type="entry name" value="Retrotran_gag_2"/>
    <property type="match status" value="1"/>
</dbReference>
<organism evidence="1 2">
    <name type="scientific">Escallonia rubra</name>
    <dbReference type="NCBI Taxonomy" id="112253"/>
    <lineage>
        <taxon>Eukaryota</taxon>
        <taxon>Viridiplantae</taxon>
        <taxon>Streptophyta</taxon>
        <taxon>Embryophyta</taxon>
        <taxon>Tracheophyta</taxon>
        <taxon>Spermatophyta</taxon>
        <taxon>Magnoliopsida</taxon>
        <taxon>eudicotyledons</taxon>
        <taxon>Gunneridae</taxon>
        <taxon>Pentapetalae</taxon>
        <taxon>asterids</taxon>
        <taxon>campanulids</taxon>
        <taxon>Escalloniales</taxon>
        <taxon>Escalloniaceae</taxon>
        <taxon>Escallonia</taxon>
    </lineage>
</organism>
<evidence type="ECO:0000313" key="1">
    <source>
        <dbReference type="EMBL" id="KAK2988781.1"/>
    </source>
</evidence>
<comment type="caution">
    <text evidence="1">The sequence shown here is derived from an EMBL/GenBank/DDBJ whole genome shotgun (WGS) entry which is preliminary data.</text>
</comment>
<sequence length="127" mass="14429">MKTLFISPGLGSFVQNGYEQPIDSAAFATWSENKKKQYYENQMKDAKALLYIQQGVSKTIFPRIMAATVAKEAWDILQNEFKGSDKFKALAENQSGHSLKVLRTNRGENLMIISSLSFARRMESRKN</sequence>
<dbReference type="EMBL" id="JAVXUO010000826">
    <property type="protein sequence ID" value="KAK2988781.1"/>
    <property type="molecule type" value="Genomic_DNA"/>
</dbReference>